<dbReference type="Proteomes" id="UP001472677">
    <property type="component" value="Unassembled WGS sequence"/>
</dbReference>
<organism evidence="1 2">
    <name type="scientific">Hibiscus sabdariffa</name>
    <name type="common">roselle</name>
    <dbReference type="NCBI Taxonomy" id="183260"/>
    <lineage>
        <taxon>Eukaryota</taxon>
        <taxon>Viridiplantae</taxon>
        <taxon>Streptophyta</taxon>
        <taxon>Embryophyta</taxon>
        <taxon>Tracheophyta</taxon>
        <taxon>Spermatophyta</taxon>
        <taxon>Magnoliopsida</taxon>
        <taxon>eudicotyledons</taxon>
        <taxon>Gunneridae</taxon>
        <taxon>Pentapetalae</taxon>
        <taxon>rosids</taxon>
        <taxon>malvids</taxon>
        <taxon>Malvales</taxon>
        <taxon>Malvaceae</taxon>
        <taxon>Malvoideae</taxon>
        <taxon>Hibiscus</taxon>
    </lineage>
</organism>
<proteinExistence type="predicted"/>
<gene>
    <name evidence="1" type="ORF">V6N12_002404</name>
</gene>
<comment type="caution">
    <text evidence="1">The sequence shown here is derived from an EMBL/GenBank/DDBJ whole genome shotgun (WGS) entry which is preliminary data.</text>
</comment>
<accession>A0ABR2B4W6</accession>
<name>A0ABR2B4W6_9ROSI</name>
<dbReference type="EMBL" id="JBBPBM010000182">
    <property type="protein sequence ID" value="KAK8501666.1"/>
    <property type="molecule type" value="Genomic_DNA"/>
</dbReference>
<protein>
    <submittedName>
        <fullName evidence="1">Uncharacterized protein</fullName>
    </submittedName>
</protein>
<evidence type="ECO:0000313" key="2">
    <source>
        <dbReference type="Proteomes" id="UP001472677"/>
    </source>
</evidence>
<sequence length="98" mass="10649">MSREQKISVQGNYWERTSQSVELHNLCSSPTASSNVEASAGFAYFLSTKDETHDEDRDEVDIVPEDSHSGVANSLEIGKGTRWVVYGGCTAAHGSRLG</sequence>
<keyword evidence="2" id="KW-1185">Reference proteome</keyword>
<evidence type="ECO:0000313" key="1">
    <source>
        <dbReference type="EMBL" id="KAK8501666.1"/>
    </source>
</evidence>
<reference evidence="1 2" key="1">
    <citation type="journal article" date="2024" name="G3 (Bethesda)">
        <title>Genome assembly of Hibiscus sabdariffa L. provides insights into metabolisms of medicinal natural products.</title>
        <authorList>
            <person name="Kim T."/>
        </authorList>
    </citation>
    <scope>NUCLEOTIDE SEQUENCE [LARGE SCALE GENOMIC DNA]</scope>
    <source>
        <strain evidence="1">TK-2024</strain>
        <tissue evidence="1">Old leaves</tissue>
    </source>
</reference>